<name>A0A4R8IPE0_9GAMM</name>
<organism evidence="4 5">
    <name type="scientific">Thiohalophilus thiocyanatoxydans</name>
    <dbReference type="NCBI Taxonomy" id="381308"/>
    <lineage>
        <taxon>Bacteria</taxon>
        <taxon>Pseudomonadati</taxon>
        <taxon>Pseudomonadota</taxon>
        <taxon>Gammaproteobacteria</taxon>
        <taxon>Thiohalomonadales</taxon>
        <taxon>Thiohalophilaceae</taxon>
        <taxon>Thiohalophilus</taxon>
    </lineage>
</organism>
<proteinExistence type="predicted"/>
<keyword evidence="5" id="KW-1185">Reference proteome</keyword>
<keyword evidence="1 4" id="KW-0808">Transferase</keyword>
<dbReference type="PROSITE" id="PS51186">
    <property type="entry name" value="GNAT"/>
    <property type="match status" value="1"/>
</dbReference>
<dbReference type="CDD" id="cd04301">
    <property type="entry name" value="NAT_SF"/>
    <property type="match status" value="1"/>
</dbReference>
<evidence type="ECO:0000259" key="3">
    <source>
        <dbReference type="PROSITE" id="PS51186"/>
    </source>
</evidence>
<dbReference type="InterPro" id="IPR050832">
    <property type="entry name" value="Bact_Acetyltransf"/>
</dbReference>
<dbReference type="OrthoDB" id="9796171at2"/>
<keyword evidence="2 4" id="KW-0012">Acyltransferase</keyword>
<sequence>MKRTEFNLAQPTFAEARPAIEAVRRRVFIEEQQVPEELEWDGQDEHARHLLVTAGDGTPVATARLLPEGHIGRMAVLPAWRGQGVGAAMLRRLLEMAREQHLSRVFLNAQLGAEGFYAKAGFHSEGETFMDAGIPHKRMVLELARID</sequence>
<reference evidence="4 5" key="1">
    <citation type="submission" date="2019-03" db="EMBL/GenBank/DDBJ databases">
        <title>Genomic Encyclopedia of Type Strains, Phase IV (KMG-IV): sequencing the most valuable type-strain genomes for metagenomic binning, comparative biology and taxonomic classification.</title>
        <authorList>
            <person name="Goeker M."/>
        </authorList>
    </citation>
    <scope>NUCLEOTIDE SEQUENCE [LARGE SCALE GENOMIC DNA]</scope>
    <source>
        <strain evidence="4 5">DSM 16326</strain>
    </source>
</reference>
<feature type="domain" description="N-acetyltransferase" evidence="3">
    <location>
        <begin position="4"/>
        <end position="144"/>
    </location>
</feature>
<dbReference type="PANTHER" id="PTHR43877">
    <property type="entry name" value="AMINOALKYLPHOSPHONATE N-ACETYLTRANSFERASE-RELATED-RELATED"/>
    <property type="match status" value="1"/>
</dbReference>
<dbReference type="EMBL" id="SOQX01000002">
    <property type="protein sequence ID" value="TDY02776.1"/>
    <property type="molecule type" value="Genomic_DNA"/>
</dbReference>
<evidence type="ECO:0000313" key="5">
    <source>
        <dbReference type="Proteomes" id="UP000294914"/>
    </source>
</evidence>
<dbReference type="InterPro" id="IPR016181">
    <property type="entry name" value="Acyl_CoA_acyltransferase"/>
</dbReference>
<dbReference type="GO" id="GO:0016747">
    <property type="term" value="F:acyltransferase activity, transferring groups other than amino-acyl groups"/>
    <property type="evidence" value="ECO:0007669"/>
    <property type="project" value="InterPro"/>
</dbReference>
<dbReference type="AlphaFoldDB" id="A0A4R8IPE0"/>
<gene>
    <name evidence="4" type="ORF">EDC23_1157</name>
</gene>
<evidence type="ECO:0000256" key="1">
    <source>
        <dbReference type="ARBA" id="ARBA00022679"/>
    </source>
</evidence>
<evidence type="ECO:0000313" key="4">
    <source>
        <dbReference type="EMBL" id="TDY02776.1"/>
    </source>
</evidence>
<dbReference type="Pfam" id="PF13673">
    <property type="entry name" value="Acetyltransf_10"/>
    <property type="match status" value="1"/>
</dbReference>
<dbReference type="RefSeq" id="WP_134082028.1">
    <property type="nucleotide sequence ID" value="NZ_SOQX01000002.1"/>
</dbReference>
<protein>
    <submittedName>
        <fullName evidence="4">Putative GNAT family N-acyltransferase</fullName>
    </submittedName>
</protein>
<dbReference type="Gene3D" id="3.40.630.30">
    <property type="match status" value="1"/>
</dbReference>
<dbReference type="InterPro" id="IPR000182">
    <property type="entry name" value="GNAT_dom"/>
</dbReference>
<dbReference type="Proteomes" id="UP000294914">
    <property type="component" value="Unassembled WGS sequence"/>
</dbReference>
<accession>A0A4R8IPE0</accession>
<dbReference type="SUPFAM" id="SSF55729">
    <property type="entry name" value="Acyl-CoA N-acyltransferases (Nat)"/>
    <property type="match status" value="1"/>
</dbReference>
<evidence type="ECO:0000256" key="2">
    <source>
        <dbReference type="ARBA" id="ARBA00023315"/>
    </source>
</evidence>
<comment type="caution">
    <text evidence="4">The sequence shown here is derived from an EMBL/GenBank/DDBJ whole genome shotgun (WGS) entry which is preliminary data.</text>
</comment>